<keyword evidence="3" id="KW-1185">Reference proteome</keyword>
<accession>A0AAN9Q1S9</accession>
<sequence length="141" mass="16149">MNPMYSTCLLIELELGLVVILICLRLLLLHLQLKWAERLVSVDNILTSNDILVDNTQDPKPKRHEAVVLPNTCVSQHQRSQSDQSWRMGFSYRTCGYIDQKELMSFAMRGVFLNNEKSASCSREIGPLKAWKQLSEANLLQ</sequence>
<dbReference type="AlphaFoldDB" id="A0AAN9Q1S9"/>
<evidence type="ECO:0000313" key="3">
    <source>
        <dbReference type="Proteomes" id="UP001367508"/>
    </source>
</evidence>
<keyword evidence="1" id="KW-0812">Transmembrane</keyword>
<comment type="caution">
    <text evidence="2">The sequence shown here is derived from an EMBL/GenBank/DDBJ whole genome shotgun (WGS) entry which is preliminary data.</text>
</comment>
<proteinExistence type="predicted"/>
<dbReference type="Proteomes" id="UP001367508">
    <property type="component" value="Unassembled WGS sequence"/>
</dbReference>
<feature type="transmembrane region" description="Helical" evidence="1">
    <location>
        <begin position="6"/>
        <end position="28"/>
    </location>
</feature>
<keyword evidence="1" id="KW-0472">Membrane</keyword>
<name>A0AAN9Q1S9_CANGL</name>
<organism evidence="2 3">
    <name type="scientific">Canavalia gladiata</name>
    <name type="common">Sword bean</name>
    <name type="synonym">Dolichos gladiatus</name>
    <dbReference type="NCBI Taxonomy" id="3824"/>
    <lineage>
        <taxon>Eukaryota</taxon>
        <taxon>Viridiplantae</taxon>
        <taxon>Streptophyta</taxon>
        <taxon>Embryophyta</taxon>
        <taxon>Tracheophyta</taxon>
        <taxon>Spermatophyta</taxon>
        <taxon>Magnoliopsida</taxon>
        <taxon>eudicotyledons</taxon>
        <taxon>Gunneridae</taxon>
        <taxon>Pentapetalae</taxon>
        <taxon>rosids</taxon>
        <taxon>fabids</taxon>
        <taxon>Fabales</taxon>
        <taxon>Fabaceae</taxon>
        <taxon>Papilionoideae</taxon>
        <taxon>50 kb inversion clade</taxon>
        <taxon>NPAAA clade</taxon>
        <taxon>indigoferoid/millettioid clade</taxon>
        <taxon>Phaseoleae</taxon>
        <taxon>Canavalia</taxon>
    </lineage>
</organism>
<keyword evidence="1" id="KW-1133">Transmembrane helix</keyword>
<reference evidence="2 3" key="1">
    <citation type="submission" date="2024-01" db="EMBL/GenBank/DDBJ databases">
        <title>The genomes of 5 underutilized Papilionoideae crops provide insights into root nodulation and disease resistanc.</title>
        <authorList>
            <person name="Jiang F."/>
        </authorList>
    </citation>
    <scope>NUCLEOTIDE SEQUENCE [LARGE SCALE GENOMIC DNA]</scope>
    <source>
        <strain evidence="2">LVBAO_FW01</strain>
        <tissue evidence="2">Leaves</tissue>
    </source>
</reference>
<evidence type="ECO:0000256" key="1">
    <source>
        <dbReference type="SAM" id="Phobius"/>
    </source>
</evidence>
<protein>
    <submittedName>
        <fullName evidence="2">Uncharacterized protein</fullName>
    </submittedName>
</protein>
<dbReference type="EMBL" id="JAYMYQ010000007">
    <property type="protein sequence ID" value="KAK7321170.1"/>
    <property type="molecule type" value="Genomic_DNA"/>
</dbReference>
<evidence type="ECO:0000313" key="2">
    <source>
        <dbReference type="EMBL" id="KAK7321170.1"/>
    </source>
</evidence>
<gene>
    <name evidence="2" type="ORF">VNO77_31529</name>
</gene>